<protein>
    <recommendedName>
        <fullName evidence="3">Mediator of RNA polymerase II transcription subunit 20</fullName>
    </recommendedName>
</protein>
<accession>A0AAF0IZU7</accession>
<organism evidence="1 2">
    <name type="scientific">Malassezia caprae</name>
    <dbReference type="NCBI Taxonomy" id="1381934"/>
    <lineage>
        <taxon>Eukaryota</taxon>
        <taxon>Fungi</taxon>
        <taxon>Dikarya</taxon>
        <taxon>Basidiomycota</taxon>
        <taxon>Ustilaginomycotina</taxon>
        <taxon>Malasseziomycetes</taxon>
        <taxon>Malasseziales</taxon>
        <taxon>Malasseziaceae</taxon>
        <taxon>Malassezia</taxon>
    </lineage>
</organism>
<dbReference type="EMBL" id="CP119910">
    <property type="protein sequence ID" value="WFD19375.1"/>
    <property type="molecule type" value="Genomic_DNA"/>
</dbReference>
<name>A0AAF0IZU7_9BASI</name>
<dbReference type="Proteomes" id="UP001220961">
    <property type="component" value="Chromosome 3"/>
</dbReference>
<dbReference type="AlphaFoldDB" id="A0AAF0IZU7"/>
<sequence>MAVTGTARVSSLPPNGISAVAAHLQSQHGAQPAGPWRIRFRPYRRVHGTAGTQAPGEAHRRTLWEVTDAAHPQHVFLVWEDTSKPTRAEMVRTGVQAPSSRWHARVMSAEFPTLLRLSNLPGPLGSAAGTPGPGAWVQRGAQVLLDGLSFHVRLRGLQAHGSALGAVGEHDECVLSIGNVVVGSDRIVGAMVEIQYLPLTQLPADSSLLGSLLLALLPPDLVPLLVPISAPLPLTLPTVVPRTMLPAAVLAEIVPASTHAWQQGATAGAPGAPGFAPWDADDAVPDALGWTPLEARRRMAYVHLSLLRAEGLA</sequence>
<evidence type="ECO:0008006" key="3">
    <source>
        <dbReference type="Google" id="ProtNLM"/>
    </source>
</evidence>
<gene>
    <name evidence="1" type="ORF">MCAP1_001605</name>
</gene>
<reference evidence="1" key="1">
    <citation type="submission" date="2023-03" db="EMBL/GenBank/DDBJ databases">
        <title>Mating type loci evolution in Malassezia.</title>
        <authorList>
            <person name="Coelho M.A."/>
        </authorList>
    </citation>
    <scope>NUCLEOTIDE SEQUENCE</scope>
    <source>
        <strain evidence="1">CBS 10434</strain>
    </source>
</reference>
<evidence type="ECO:0000313" key="2">
    <source>
        <dbReference type="Proteomes" id="UP001220961"/>
    </source>
</evidence>
<proteinExistence type="predicted"/>
<keyword evidence="2" id="KW-1185">Reference proteome</keyword>
<evidence type="ECO:0000313" key="1">
    <source>
        <dbReference type="EMBL" id="WFD19375.1"/>
    </source>
</evidence>